<evidence type="ECO:0000313" key="4">
    <source>
        <dbReference type="Proteomes" id="UP001370490"/>
    </source>
</evidence>
<evidence type="ECO:0000256" key="2">
    <source>
        <dbReference type="PROSITE-ProRule" id="PRU00708"/>
    </source>
</evidence>
<name>A0AAN8VIC5_9MAGN</name>
<dbReference type="Proteomes" id="UP001370490">
    <property type="component" value="Unassembled WGS sequence"/>
</dbReference>
<feature type="repeat" description="PPR" evidence="2">
    <location>
        <begin position="292"/>
        <end position="326"/>
    </location>
</feature>
<protein>
    <submittedName>
        <fullName evidence="3">Pentatricopeptide repeat</fullName>
    </submittedName>
</protein>
<evidence type="ECO:0000313" key="3">
    <source>
        <dbReference type="EMBL" id="KAK6934134.1"/>
    </source>
</evidence>
<dbReference type="PANTHER" id="PTHR45613">
    <property type="entry name" value="PENTATRICOPEPTIDE REPEAT-CONTAINING PROTEIN"/>
    <property type="match status" value="1"/>
</dbReference>
<feature type="repeat" description="PPR" evidence="2">
    <location>
        <begin position="362"/>
        <end position="396"/>
    </location>
</feature>
<keyword evidence="1" id="KW-0677">Repeat</keyword>
<evidence type="ECO:0000256" key="1">
    <source>
        <dbReference type="ARBA" id="ARBA00022737"/>
    </source>
</evidence>
<dbReference type="AlphaFoldDB" id="A0AAN8VIC5"/>
<reference evidence="3 4" key="1">
    <citation type="submission" date="2023-12" db="EMBL/GenBank/DDBJ databases">
        <title>A high-quality genome assembly for Dillenia turbinata (Dilleniales).</title>
        <authorList>
            <person name="Chanderbali A."/>
        </authorList>
    </citation>
    <scope>NUCLEOTIDE SEQUENCE [LARGE SCALE GENOMIC DNA]</scope>
    <source>
        <strain evidence="3">LSX21</strain>
        <tissue evidence="3">Leaf</tissue>
    </source>
</reference>
<feature type="repeat" description="PPR" evidence="2">
    <location>
        <begin position="151"/>
        <end position="185"/>
    </location>
</feature>
<dbReference type="Pfam" id="PF13041">
    <property type="entry name" value="PPR_2"/>
    <property type="match status" value="2"/>
</dbReference>
<dbReference type="Pfam" id="PF12854">
    <property type="entry name" value="PPR_1"/>
    <property type="match status" value="2"/>
</dbReference>
<dbReference type="Pfam" id="PF01535">
    <property type="entry name" value="PPR"/>
    <property type="match status" value="1"/>
</dbReference>
<organism evidence="3 4">
    <name type="scientific">Dillenia turbinata</name>
    <dbReference type="NCBI Taxonomy" id="194707"/>
    <lineage>
        <taxon>Eukaryota</taxon>
        <taxon>Viridiplantae</taxon>
        <taxon>Streptophyta</taxon>
        <taxon>Embryophyta</taxon>
        <taxon>Tracheophyta</taxon>
        <taxon>Spermatophyta</taxon>
        <taxon>Magnoliopsida</taxon>
        <taxon>eudicotyledons</taxon>
        <taxon>Gunneridae</taxon>
        <taxon>Pentapetalae</taxon>
        <taxon>Dilleniales</taxon>
        <taxon>Dilleniaceae</taxon>
        <taxon>Dillenia</taxon>
    </lineage>
</organism>
<dbReference type="PANTHER" id="PTHR45613:SF9">
    <property type="entry name" value="MITOCHONDRIAL GROUP I INTRON SPLICING FACTOR CCM1"/>
    <property type="match status" value="1"/>
</dbReference>
<comment type="caution">
    <text evidence="3">The sequence shown here is derived from an EMBL/GenBank/DDBJ whole genome shotgun (WGS) entry which is preliminary data.</text>
</comment>
<dbReference type="InterPro" id="IPR002885">
    <property type="entry name" value="PPR_rpt"/>
</dbReference>
<accession>A0AAN8VIC5</accession>
<dbReference type="EMBL" id="JBAMMX010000008">
    <property type="protein sequence ID" value="KAK6934134.1"/>
    <property type="molecule type" value="Genomic_DNA"/>
</dbReference>
<feature type="repeat" description="PPR" evidence="2">
    <location>
        <begin position="186"/>
        <end position="221"/>
    </location>
</feature>
<dbReference type="PROSITE" id="PS51375">
    <property type="entry name" value="PPR"/>
    <property type="match status" value="6"/>
</dbReference>
<sequence>MEKLSKVSPFRLSSLLRQEKNPKLAVQLFLNASTDPSANPKPFRHSHLSYDLIISKLGRAKMFDEMEQILNKLKLETRFFPKEIIFCNVISFYGRAKLPDRALKMFDEIPYFRCERTVKSVNCLLNALLNCGEFDKIKKIFVGISQFANPDVCTYNIMINACCRFGRLVDGWKVIDEMRERGIHPNVVTFGTLIHWLCKDLRLNEALQLKKEMLRVFGLKPDRFVYAPLIKGFCEVDGLTRAVELKQEMIRCKLGLDSVIYTTLISAFFRAGRKLEALEALEEMRKMGCKPGTATYNAVISGFCKDGDLESASRVLDEMVESGCKPDVISYNIILAAFCREGKVKEATELFEDMPRRGCVPDVVSYRILFDGLSDHMQFEEASSILDEMIFKGYAPCYANLQIFVESLCREGYVELVSRILCIMAKANIICLDVWGLVISRVYNKDKASLTSDLVDALLVS</sequence>
<dbReference type="InterPro" id="IPR011990">
    <property type="entry name" value="TPR-like_helical_dom_sf"/>
</dbReference>
<keyword evidence="4" id="KW-1185">Reference proteome</keyword>
<proteinExistence type="predicted"/>
<dbReference type="Gene3D" id="1.25.40.10">
    <property type="entry name" value="Tetratricopeptide repeat domain"/>
    <property type="match status" value="3"/>
</dbReference>
<dbReference type="NCBIfam" id="TIGR00756">
    <property type="entry name" value="PPR"/>
    <property type="match status" value="6"/>
</dbReference>
<feature type="repeat" description="PPR" evidence="2">
    <location>
        <begin position="257"/>
        <end position="291"/>
    </location>
</feature>
<feature type="repeat" description="PPR" evidence="2">
    <location>
        <begin position="327"/>
        <end position="361"/>
    </location>
</feature>
<gene>
    <name evidence="3" type="ORF">RJ641_034289</name>
</gene>